<evidence type="ECO:0000256" key="2">
    <source>
        <dbReference type="ARBA" id="ARBA00022475"/>
    </source>
</evidence>
<accession>A0ABY3B3G6</accession>
<evidence type="ECO:0000256" key="1">
    <source>
        <dbReference type="ARBA" id="ARBA00004651"/>
    </source>
</evidence>
<feature type="transmembrane region" description="Helical" evidence="6">
    <location>
        <begin position="54"/>
        <end position="77"/>
    </location>
</feature>
<gene>
    <name evidence="8" type="ORF">FKV70_14165</name>
</gene>
<evidence type="ECO:0000256" key="5">
    <source>
        <dbReference type="ARBA" id="ARBA00023136"/>
    </source>
</evidence>
<keyword evidence="5 6" id="KW-0472">Membrane</keyword>
<evidence type="ECO:0000256" key="6">
    <source>
        <dbReference type="SAM" id="Phobius"/>
    </source>
</evidence>
<keyword evidence="2" id="KW-1003">Cell membrane</keyword>
<comment type="subcellular location">
    <subcellularLocation>
        <location evidence="1">Cell membrane</location>
        <topology evidence="1">Multi-pass membrane protein</topology>
    </subcellularLocation>
</comment>
<evidence type="ECO:0000259" key="7">
    <source>
        <dbReference type="Pfam" id="PF06271"/>
    </source>
</evidence>
<sequence length="170" mass="19363">MLYAGFWKRTLAYIIDSILLGFVFFIIGLIWIVIRALGDWIPSPAETSLLSDGANFILTMKTVGRTLLNWGVIWLYYALMESSKCKATVGKLALGIVVLDEFNHKLSFARASARYWSKLLSFIILFVGFIMAGFTARKQALHDLIARTYVLDKRELNYILREQEQRAAGM</sequence>
<keyword evidence="3 6" id="KW-0812">Transmembrane</keyword>
<reference evidence="8 9" key="1">
    <citation type="submission" date="2019-07" db="EMBL/GenBank/DDBJ databases">
        <title>Paenibacillus ottowii sp. nov. isolated from a fermentation system processing bovine manure.</title>
        <authorList>
            <person name="Velazquez L.F."/>
            <person name="Rajbanshi S."/>
            <person name="Guan S."/>
            <person name="Hinchee M."/>
            <person name="Welsh A."/>
        </authorList>
    </citation>
    <scope>NUCLEOTIDE SEQUENCE [LARGE SCALE GENOMIC DNA]</scope>
    <source>
        <strain evidence="8 9">MS2379</strain>
    </source>
</reference>
<dbReference type="InterPro" id="IPR051791">
    <property type="entry name" value="Pra-immunoreactive"/>
</dbReference>
<organism evidence="8 9">
    <name type="scientific">Paenibacillus ottowii</name>
    <dbReference type="NCBI Taxonomy" id="2315729"/>
    <lineage>
        <taxon>Bacteria</taxon>
        <taxon>Bacillati</taxon>
        <taxon>Bacillota</taxon>
        <taxon>Bacilli</taxon>
        <taxon>Bacillales</taxon>
        <taxon>Paenibacillaceae</taxon>
        <taxon>Paenibacillus</taxon>
    </lineage>
</organism>
<keyword evidence="9" id="KW-1185">Reference proteome</keyword>
<comment type="caution">
    <text evidence="8">The sequence shown here is derived from an EMBL/GenBank/DDBJ whole genome shotgun (WGS) entry which is preliminary data.</text>
</comment>
<dbReference type="InterPro" id="IPR010432">
    <property type="entry name" value="RDD"/>
</dbReference>
<dbReference type="PANTHER" id="PTHR36115">
    <property type="entry name" value="PROLINE-RICH ANTIGEN HOMOLOG-RELATED"/>
    <property type="match status" value="1"/>
</dbReference>
<feature type="transmembrane region" description="Helical" evidence="6">
    <location>
        <begin position="12"/>
        <end position="34"/>
    </location>
</feature>
<dbReference type="Pfam" id="PF06271">
    <property type="entry name" value="RDD"/>
    <property type="match status" value="1"/>
</dbReference>
<feature type="transmembrane region" description="Helical" evidence="6">
    <location>
        <begin position="115"/>
        <end position="134"/>
    </location>
</feature>
<evidence type="ECO:0000313" key="8">
    <source>
        <dbReference type="EMBL" id="TQR98292.1"/>
    </source>
</evidence>
<evidence type="ECO:0000313" key="9">
    <source>
        <dbReference type="Proteomes" id="UP000319219"/>
    </source>
</evidence>
<evidence type="ECO:0000256" key="4">
    <source>
        <dbReference type="ARBA" id="ARBA00022989"/>
    </source>
</evidence>
<name>A0ABY3B3G6_9BACL</name>
<keyword evidence="4 6" id="KW-1133">Transmembrane helix</keyword>
<feature type="domain" description="RDD" evidence="7">
    <location>
        <begin position="3"/>
        <end position="146"/>
    </location>
</feature>
<proteinExistence type="predicted"/>
<protein>
    <submittedName>
        <fullName evidence="8">RDD family protein</fullName>
    </submittedName>
</protein>
<dbReference type="Proteomes" id="UP000319219">
    <property type="component" value="Unassembled WGS sequence"/>
</dbReference>
<dbReference type="RefSeq" id="WP_142613244.1">
    <property type="nucleotide sequence ID" value="NZ_VIJZ01000005.1"/>
</dbReference>
<dbReference type="EMBL" id="VIJZ01000005">
    <property type="protein sequence ID" value="TQR98292.1"/>
    <property type="molecule type" value="Genomic_DNA"/>
</dbReference>
<evidence type="ECO:0000256" key="3">
    <source>
        <dbReference type="ARBA" id="ARBA00022692"/>
    </source>
</evidence>